<reference evidence="2 3" key="1">
    <citation type="submission" date="2018-10" db="EMBL/GenBank/DDBJ databases">
        <title>A high-quality apple genome assembly.</title>
        <authorList>
            <person name="Hu J."/>
        </authorList>
    </citation>
    <scope>NUCLEOTIDE SEQUENCE [LARGE SCALE GENOMIC DNA]</scope>
    <source>
        <strain evidence="3">cv. HFTH1</strain>
        <tissue evidence="2">Young leaf</tissue>
    </source>
</reference>
<evidence type="ECO:0000313" key="3">
    <source>
        <dbReference type="Proteomes" id="UP000290289"/>
    </source>
</evidence>
<keyword evidence="1" id="KW-0472">Membrane</keyword>
<keyword evidence="3" id="KW-1185">Reference proteome</keyword>
<proteinExistence type="predicted"/>
<keyword evidence="1" id="KW-0812">Transmembrane</keyword>
<dbReference type="AlphaFoldDB" id="A0A498J939"/>
<evidence type="ECO:0000256" key="1">
    <source>
        <dbReference type="SAM" id="Phobius"/>
    </source>
</evidence>
<comment type="caution">
    <text evidence="2">The sequence shown here is derived from an EMBL/GenBank/DDBJ whole genome shotgun (WGS) entry which is preliminary data.</text>
</comment>
<organism evidence="2 3">
    <name type="scientific">Malus domestica</name>
    <name type="common">Apple</name>
    <name type="synonym">Pyrus malus</name>
    <dbReference type="NCBI Taxonomy" id="3750"/>
    <lineage>
        <taxon>Eukaryota</taxon>
        <taxon>Viridiplantae</taxon>
        <taxon>Streptophyta</taxon>
        <taxon>Embryophyta</taxon>
        <taxon>Tracheophyta</taxon>
        <taxon>Spermatophyta</taxon>
        <taxon>Magnoliopsida</taxon>
        <taxon>eudicotyledons</taxon>
        <taxon>Gunneridae</taxon>
        <taxon>Pentapetalae</taxon>
        <taxon>rosids</taxon>
        <taxon>fabids</taxon>
        <taxon>Rosales</taxon>
        <taxon>Rosaceae</taxon>
        <taxon>Amygdaloideae</taxon>
        <taxon>Maleae</taxon>
        <taxon>Malus</taxon>
    </lineage>
</organism>
<gene>
    <name evidence="2" type="ORF">DVH24_035418</name>
</gene>
<keyword evidence="1" id="KW-1133">Transmembrane helix</keyword>
<dbReference type="EMBL" id="RDQH01000335">
    <property type="protein sequence ID" value="RXH90654.1"/>
    <property type="molecule type" value="Genomic_DNA"/>
</dbReference>
<accession>A0A498J939</accession>
<feature type="transmembrane region" description="Helical" evidence="1">
    <location>
        <begin position="20"/>
        <end position="42"/>
    </location>
</feature>
<dbReference type="Proteomes" id="UP000290289">
    <property type="component" value="Chromosome 9"/>
</dbReference>
<sequence>MVLVAWGLVLRVPEIGFVGSLIHFGAVGFRIYSVFVLGGVYFRCSRRRLPDCSLFDVQIRCSWCFGLLKGLPLEISFQSIWVRYGGKAGGAVAWTVPFAILVDHRYPSYRYDPHWATELLTVFSVWGFAPTSAGVPRLCHLCT</sequence>
<evidence type="ECO:0000313" key="2">
    <source>
        <dbReference type="EMBL" id="RXH90654.1"/>
    </source>
</evidence>
<protein>
    <submittedName>
        <fullName evidence="2">Uncharacterized protein</fullName>
    </submittedName>
</protein>
<name>A0A498J939_MALDO</name>